<proteinExistence type="inferred from homology"/>
<comment type="similarity">
    <text evidence="2">Belongs to the cytochrome P450 family.</text>
</comment>
<gene>
    <name evidence="11" type="ORF">GA0070616_0611</name>
</gene>
<dbReference type="GO" id="GO:0004497">
    <property type="term" value="F:monooxygenase activity"/>
    <property type="evidence" value="ECO:0007669"/>
    <property type="project" value="UniProtKB-KW"/>
</dbReference>
<evidence type="ECO:0000313" key="12">
    <source>
        <dbReference type="Proteomes" id="UP000199699"/>
    </source>
</evidence>
<keyword evidence="3" id="KW-0349">Heme</keyword>
<keyword evidence="4" id="KW-0479">Metal-binding</keyword>
<dbReference type="PANTHER" id="PTHR46696:SF5">
    <property type="entry name" value="CYTOCHROME P450 BJ-1"/>
    <property type="match status" value="1"/>
</dbReference>
<dbReference type="OrthoDB" id="4156795at2"/>
<dbReference type="AlphaFoldDB" id="A0A1C6RD08"/>
<dbReference type="InterPro" id="IPR002397">
    <property type="entry name" value="Cyt_P450_B"/>
</dbReference>
<dbReference type="FunFam" id="1.10.630.10:FF:000018">
    <property type="entry name" value="Cytochrome P450 monooxygenase"/>
    <property type="match status" value="1"/>
</dbReference>
<evidence type="ECO:0000256" key="8">
    <source>
        <dbReference type="ARBA" id="ARBA00023033"/>
    </source>
</evidence>
<dbReference type="GO" id="GO:0020037">
    <property type="term" value="F:heme binding"/>
    <property type="evidence" value="ECO:0007669"/>
    <property type="project" value="InterPro"/>
</dbReference>
<dbReference type="GO" id="GO:0016705">
    <property type="term" value="F:oxidoreductase activity, acting on paired donors, with incorporation or reduction of molecular oxygen"/>
    <property type="evidence" value="ECO:0007669"/>
    <property type="project" value="InterPro"/>
</dbReference>
<dbReference type="Pfam" id="PF00067">
    <property type="entry name" value="p450"/>
    <property type="match status" value="1"/>
</dbReference>
<keyword evidence="7" id="KW-0408">Iron</keyword>
<dbReference type="STRING" id="145857.GA0070616_0611"/>
<dbReference type="PRINTS" id="PR00385">
    <property type="entry name" value="P450"/>
</dbReference>
<dbReference type="PANTHER" id="PTHR46696">
    <property type="entry name" value="P450, PUTATIVE (EUROFUNG)-RELATED"/>
    <property type="match status" value="1"/>
</dbReference>
<reference evidence="11 12" key="1">
    <citation type="submission" date="2016-06" db="EMBL/GenBank/DDBJ databases">
        <authorList>
            <person name="Kjaerup R.B."/>
            <person name="Dalgaard T.S."/>
            <person name="Juul-Madsen H.R."/>
        </authorList>
    </citation>
    <scope>NUCLEOTIDE SEQUENCE [LARGE SCALE GENOMIC DNA]</scope>
    <source>
        <strain evidence="11 12">DSM 43818</strain>
    </source>
</reference>
<organism evidence="11 12">
    <name type="scientific">Micromonospora nigra</name>
    <dbReference type="NCBI Taxonomy" id="145857"/>
    <lineage>
        <taxon>Bacteria</taxon>
        <taxon>Bacillati</taxon>
        <taxon>Actinomycetota</taxon>
        <taxon>Actinomycetes</taxon>
        <taxon>Micromonosporales</taxon>
        <taxon>Micromonosporaceae</taxon>
        <taxon>Micromonospora</taxon>
    </lineage>
</organism>
<keyword evidence="8" id="KW-0503">Monooxygenase</keyword>
<sequence>MTLGYPFHRTAPLVTPPEFAQLRAERPVAPAVLPTGSVVYLVTRYDDVKTVLTDLRFSRAALTAPDAPRVTPIPMPPNALFTTDPPEHTRLRALVGRAFTARATERMRVRVRQLTAELLDGIEAAGQPADLIESFVFPLPVAFICELLGVPYADRDQLRAWSDRIFAIGDFPEEEVLTAYQGIGTYLDGLLDAKREKPADDMLSTLVTVQDEQGFLDQGDLIVLAMTLLMVGYPTTVDTLSCSLLMLLSHPEQYARLHTDPELIAPAVEELLRLNPPSSNLSDLRIAVADVEIGGTVIPAGSGVIPCYTSANRDETQFADPERFDIDRGGVGHIALGHGPHYCLGAALARVELQEALRGLVNRFPHLRLADPPEQLPWRESMFGIEIKELRVTW</sequence>
<evidence type="ECO:0000256" key="1">
    <source>
        <dbReference type="ARBA" id="ARBA00001971"/>
    </source>
</evidence>
<dbReference type="Gene3D" id="1.10.630.10">
    <property type="entry name" value="Cytochrome P450"/>
    <property type="match status" value="1"/>
</dbReference>
<keyword evidence="5" id="KW-0521">NADP</keyword>
<dbReference type="Proteomes" id="UP000199699">
    <property type="component" value="Unassembled WGS sequence"/>
</dbReference>
<dbReference type="RefSeq" id="WP_091075786.1">
    <property type="nucleotide sequence ID" value="NZ_FMHT01000003.1"/>
</dbReference>
<keyword evidence="6" id="KW-0560">Oxidoreductase</keyword>
<protein>
    <submittedName>
        <fullName evidence="11">Cytochrome P450</fullName>
    </submittedName>
</protein>
<evidence type="ECO:0000256" key="9">
    <source>
        <dbReference type="ARBA" id="ARBA00023194"/>
    </source>
</evidence>
<dbReference type="EMBL" id="FMHT01000003">
    <property type="protein sequence ID" value="SCL15037.1"/>
    <property type="molecule type" value="Genomic_DNA"/>
</dbReference>
<evidence type="ECO:0000256" key="10">
    <source>
        <dbReference type="ARBA" id="ARBA00060683"/>
    </source>
</evidence>
<dbReference type="GO" id="GO:0005506">
    <property type="term" value="F:iron ion binding"/>
    <property type="evidence" value="ECO:0007669"/>
    <property type="project" value="InterPro"/>
</dbReference>
<evidence type="ECO:0000256" key="2">
    <source>
        <dbReference type="ARBA" id="ARBA00010617"/>
    </source>
</evidence>
<dbReference type="PRINTS" id="PR00359">
    <property type="entry name" value="BP450"/>
</dbReference>
<name>A0A1C6RD08_9ACTN</name>
<evidence type="ECO:0000256" key="7">
    <source>
        <dbReference type="ARBA" id="ARBA00023004"/>
    </source>
</evidence>
<dbReference type="InterPro" id="IPR036396">
    <property type="entry name" value="Cyt_P450_sf"/>
</dbReference>
<evidence type="ECO:0000256" key="6">
    <source>
        <dbReference type="ARBA" id="ARBA00023002"/>
    </source>
</evidence>
<evidence type="ECO:0000256" key="3">
    <source>
        <dbReference type="ARBA" id="ARBA00022617"/>
    </source>
</evidence>
<accession>A0A1C6RD08</accession>
<comment type="pathway">
    <text evidence="10">Antibiotic biosynthesis; mycinamicin biosynthesis.</text>
</comment>
<keyword evidence="12" id="KW-1185">Reference proteome</keyword>
<evidence type="ECO:0000256" key="5">
    <source>
        <dbReference type="ARBA" id="ARBA00022857"/>
    </source>
</evidence>
<evidence type="ECO:0000256" key="4">
    <source>
        <dbReference type="ARBA" id="ARBA00022723"/>
    </source>
</evidence>
<dbReference type="CDD" id="cd11031">
    <property type="entry name" value="Cyp158A-like"/>
    <property type="match status" value="1"/>
</dbReference>
<dbReference type="SUPFAM" id="SSF48264">
    <property type="entry name" value="Cytochrome P450"/>
    <property type="match status" value="1"/>
</dbReference>
<keyword evidence="9" id="KW-0045">Antibiotic biosynthesis</keyword>
<comment type="cofactor">
    <cofactor evidence="1">
        <name>heme</name>
        <dbReference type="ChEBI" id="CHEBI:30413"/>
    </cofactor>
</comment>
<dbReference type="GO" id="GO:0017000">
    <property type="term" value="P:antibiotic biosynthetic process"/>
    <property type="evidence" value="ECO:0007669"/>
    <property type="project" value="UniProtKB-KW"/>
</dbReference>
<dbReference type="InterPro" id="IPR001128">
    <property type="entry name" value="Cyt_P450"/>
</dbReference>
<evidence type="ECO:0000313" key="11">
    <source>
        <dbReference type="EMBL" id="SCL15037.1"/>
    </source>
</evidence>